<keyword evidence="3" id="KW-0732">Signal</keyword>
<dbReference type="GO" id="GO:0046872">
    <property type="term" value="F:metal ion binding"/>
    <property type="evidence" value="ECO:0007669"/>
    <property type="project" value="InterPro"/>
</dbReference>
<reference evidence="4" key="1">
    <citation type="submission" date="2019-08" db="EMBL/GenBank/DDBJ databases">
        <authorList>
            <person name="Kucharzyk K."/>
            <person name="Murdoch R.W."/>
            <person name="Higgins S."/>
            <person name="Loffler F."/>
        </authorList>
    </citation>
    <scope>NUCLEOTIDE SEQUENCE</scope>
</reference>
<organism evidence="4">
    <name type="scientific">bioreactor metagenome</name>
    <dbReference type="NCBI Taxonomy" id="1076179"/>
    <lineage>
        <taxon>unclassified sequences</taxon>
        <taxon>metagenomes</taxon>
        <taxon>ecological metagenomes</taxon>
    </lineage>
</organism>
<protein>
    <submittedName>
        <fullName evidence="4">High-affinity zinc uptake system binding-protein ZnuA</fullName>
    </submittedName>
</protein>
<dbReference type="PRINTS" id="PR00691">
    <property type="entry name" value="ADHESINB"/>
</dbReference>
<dbReference type="EMBL" id="VSSQ01000265">
    <property type="protein sequence ID" value="MPL88781.1"/>
    <property type="molecule type" value="Genomic_DNA"/>
</dbReference>
<dbReference type="Pfam" id="PF01297">
    <property type="entry name" value="ZnuA"/>
    <property type="match status" value="1"/>
</dbReference>
<sequence length="306" mass="34044">MKKIKFLSLLLTVMLFYLTGCGFTSPTKDKPQTANKIKVMASFNAMQEIAEAIGKDKIEVESIIPNGTEPHDFQPNAKNLAGLHTAKIFIYNGLDMEKGWLDKAIAAADNKNLVLVDASKGAKVIPALEGTEAAESGSQNDPHLWLIVKGAQLEAQNIATALIKADPKNKDFYEQNYKTFYEQLEQVYKEYDNKFKTVSRKDFVTGHAAFAYLARDFGLKQNSVEDVFAEGEPSAKKLKELTDYCKAEKINTIFVEDMVSPKVSETLAKEVGAKAVKIYTLESKEDGKTYIQSMQANLEKIYASLK</sequence>
<comment type="similarity">
    <text evidence="1">Belongs to the bacterial solute-binding protein 9 family.</text>
</comment>
<accession>A0A644VBZ5</accession>
<dbReference type="GO" id="GO:0007155">
    <property type="term" value="P:cell adhesion"/>
    <property type="evidence" value="ECO:0007669"/>
    <property type="project" value="InterPro"/>
</dbReference>
<dbReference type="AlphaFoldDB" id="A0A644VBZ5"/>
<dbReference type="PANTHER" id="PTHR42953">
    <property type="entry name" value="HIGH-AFFINITY ZINC UPTAKE SYSTEM PROTEIN ZNUA-RELATED"/>
    <property type="match status" value="1"/>
</dbReference>
<dbReference type="Gene3D" id="3.40.50.1980">
    <property type="entry name" value="Nitrogenase molybdenum iron protein domain"/>
    <property type="match status" value="2"/>
</dbReference>
<dbReference type="InterPro" id="IPR006127">
    <property type="entry name" value="ZnuA-like"/>
</dbReference>
<dbReference type="PRINTS" id="PR00690">
    <property type="entry name" value="ADHESNFAMILY"/>
</dbReference>
<evidence type="ECO:0000256" key="3">
    <source>
        <dbReference type="ARBA" id="ARBA00022729"/>
    </source>
</evidence>
<evidence type="ECO:0000313" key="4">
    <source>
        <dbReference type="EMBL" id="MPL88781.1"/>
    </source>
</evidence>
<evidence type="ECO:0000256" key="1">
    <source>
        <dbReference type="ARBA" id="ARBA00011028"/>
    </source>
</evidence>
<name>A0A644VBZ5_9ZZZZ</name>
<evidence type="ECO:0000256" key="2">
    <source>
        <dbReference type="ARBA" id="ARBA00022448"/>
    </source>
</evidence>
<dbReference type="InterPro" id="IPR006129">
    <property type="entry name" value="AdhesinB"/>
</dbReference>
<keyword evidence="2" id="KW-0813">Transport</keyword>
<gene>
    <name evidence="4" type="primary">znuA_10</name>
    <name evidence="4" type="ORF">SDC9_34808</name>
</gene>
<dbReference type="SUPFAM" id="SSF53807">
    <property type="entry name" value="Helical backbone' metal receptor"/>
    <property type="match status" value="1"/>
</dbReference>
<dbReference type="InterPro" id="IPR050492">
    <property type="entry name" value="Bact_metal-bind_prot9"/>
</dbReference>
<dbReference type="InterPro" id="IPR006128">
    <property type="entry name" value="Lipoprotein_PsaA-like"/>
</dbReference>
<proteinExistence type="inferred from homology"/>
<comment type="caution">
    <text evidence="4">The sequence shown here is derived from an EMBL/GenBank/DDBJ whole genome shotgun (WGS) entry which is preliminary data.</text>
</comment>
<dbReference type="GO" id="GO:0030001">
    <property type="term" value="P:metal ion transport"/>
    <property type="evidence" value="ECO:0007669"/>
    <property type="project" value="InterPro"/>
</dbReference>
<dbReference type="PANTHER" id="PTHR42953:SF3">
    <property type="entry name" value="HIGH-AFFINITY ZINC UPTAKE SYSTEM PROTEIN ZNUA"/>
    <property type="match status" value="1"/>
</dbReference>